<proteinExistence type="predicted"/>
<dbReference type="InterPro" id="IPR018803">
    <property type="entry name" value="Ish1/Msc1-like"/>
</dbReference>
<evidence type="ECO:0000313" key="2">
    <source>
        <dbReference type="EMBL" id="KIP01457.1"/>
    </source>
</evidence>
<name>A0A0C3RYU3_PHLG1</name>
<gene>
    <name evidence="2" type="ORF">PHLGIDRAFT_32539</name>
</gene>
<dbReference type="Proteomes" id="UP000053257">
    <property type="component" value="Unassembled WGS sequence"/>
</dbReference>
<dbReference type="OrthoDB" id="2527403at2759"/>
<organism evidence="2 3">
    <name type="scientific">Phlebiopsis gigantea (strain 11061_1 CR5-6)</name>
    <name type="common">White-rot fungus</name>
    <name type="synonym">Peniophora gigantea</name>
    <dbReference type="NCBI Taxonomy" id="745531"/>
    <lineage>
        <taxon>Eukaryota</taxon>
        <taxon>Fungi</taxon>
        <taxon>Dikarya</taxon>
        <taxon>Basidiomycota</taxon>
        <taxon>Agaricomycotina</taxon>
        <taxon>Agaricomycetes</taxon>
        <taxon>Polyporales</taxon>
        <taxon>Phanerochaetaceae</taxon>
        <taxon>Phlebiopsis</taxon>
    </lineage>
</organism>
<keyword evidence="1" id="KW-0732">Signal</keyword>
<sequence length="495" mass="55102">MKPSAILTALSLSLAAHASWFGGEPSASSAAAQASAWSAEQYAKAQQVFHGLAADAFDAWDESRLREFLLEQGVVEPRGTREQLALLAKHKYASFTSAASAYSAGASKSAMSLASAASTAAYGDSRYQASKSISSTYAQATNDISRKLDDTKDYVYSTWDDNQLRSYLEEKGVIKTKSQAKRDELLAKMRETYAKATNPVWQAWSDSYIREWLISHGLMRSDAQKTRDDLAASMNKYYYDTKDTAHTTWSDSQMKDWLVSQGVIKSNAQLQREKLQKLVADNYANAQDTVWGAWGESDMRTWLVEHGYLRSDAEKTRDELVALMHDKYNDYSARSAPYLVWPDARLRAHLREHGMSEDALPSSRPSLLQETRIRWVQTQHRAGSLYSTILHIIMSGVETAEEKLGMILDLVTGSAEHAKARSQETYDDAAAYAHGKADGARGYADAKFDEASGRYADAKQRVGEKAGETESAGRQYWNDRVEDAKRAADHAKVEL</sequence>
<protein>
    <submittedName>
        <fullName evidence="2">Uncharacterized protein</fullName>
    </submittedName>
</protein>
<reference evidence="2 3" key="1">
    <citation type="journal article" date="2014" name="PLoS Genet.">
        <title>Analysis of the Phlebiopsis gigantea genome, transcriptome and secretome provides insight into its pioneer colonization strategies of wood.</title>
        <authorList>
            <person name="Hori C."/>
            <person name="Ishida T."/>
            <person name="Igarashi K."/>
            <person name="Samejima M."/>
            <person name="Suzuki H."/>
            <person name="Master E."/>
            <person name="Ferreira P."/>
            <person name="Ruiz-Duenas F.J."/>
            <person name="Held B."/>
            <person name="Canessa P."/>
            <person name="Larrondo L.F."/>
            <person name="Schmoll M."/>
            <person name="Druzhinina I.S."/>
            <person name="Kubicek C.P."/>
            <person name="Gaskell J.A."/>
            <person name="Kersten P."/>
            <person name="St John F."/>
            <person name="Glasner J."/>
            <person name="Sabat G."/>
            <person name="Splinter BonDurant S."/>
            <person name="Syed K."/>
            <person name="Yadav J."/>
            <person name="Mgbeahuruike A.C."/>
            <person name="Kovalchuk A."/>
            <person name="Asiegbu F.O."/>
            <person name="Lackner G."/>
            <person name="Hoffmeister D."/>
            <person name="Rencoret J."/>
            <person name="Gutierrez A."/>
            <person name="Sun H."/>
            <person name="Lindquist E."/>
            <person name="Barry K."/>
            <person name="Riley R."/>
            <person name="Grigoriev I.V."/>
            <person name="Henrissat B."/>
            <person name="Kues U."/>
            <person name="Berka R.M."/>
            <person name="Martinez A.T."/>
            <person name="Covert S.F."/>
            <person name="Blanchette R.A."/>
            <person name="Cullen D."/>
        </authorList>
    </citation>
    <scope>NUCLEOTIDE SEQUENCE [LARGE SCALE GENOMIC DNA]</scope>
    <source>
        <strain evidence="2 3">11061_1 CR5-6</strain>
    </source>
</reference>
<dbReference type="AlphaFoldDB" id="A0A0C3RYU3"/>
<accession>A0A0C3RYU3</accession>
<feature type="signal peptide" evidence="1">
    <location>
        <begin position="1"/>
        <end position="18"/>
    </location>
</feature>
<dbReference type="HOGENOM" id="CLU_022672_2_0_1"/>
<dbReference type="Pfam" id="PF10281">
    <property type="entry name" value="Ish1"/>
    <property type="match status" value="4"/>
</dbReference>
<dbReference type="EMBL" id="KN840787">
    <property type="protein sequence ID" value="KIP01457.1"/>
    <property type="molecule type" value="Genomic_DNA"/>
</dbReference>
<evidence type="ECO:0000313" key="3">
    <source>
        <dbReference type="Proteomes" id="UP000053257"/>
    </source>
</evidence>
<evidence type="ECO:0000256" key="1">
    <source>
        <dbReference type="SAM" id="SignalP"/>
    </source>
</evidence>
<feature type="chain" id="PRO_5002178103" evidence="1">
    <location>
        <begin position="19"/>
        <end position="495"/>
    </location>
</feature>
<keyword evidence="3" id="KW-1185">Reference proteome</keyword>
<dbReference type="STRING" id="745531.A0A0C3RYU3"/>